<sequence>MGFCNIWLVFALTVLSPALAYIPAQPVNGTNPSEGTETNRLTLQWYSNGSDTEFVYYLLAGANSDGLSQGPLLHFSEDIAGYGTITTTPWIAFVSCDTNSTNATQELDIFTLAQERGAQAALLYSLYSDSCALNPAYTDPDNFDRVFDVFTTESARVSKFIEYEYSLFGANGTYYGTYNATMLNETASAVNRSIALGSPVAPGMIFATLQSFNATASPNNGSLDASFNSTSMTLMTTFPRIILYAITGCVSALFCLVIISGAIRAIRHPDRYGPRMPEHGGVGDPGQSRARGLGRAILDTFPVVKFGTSSEPITRTKDLEEPAHVEMAVTPVSPQPDSVELREVVGAPSDSSEGRNLGPGGIPDSGPNEEALPTPRLRSTTETGQQSSNTGDVMPETIGRETCPICIMGFEEGDDLRVLPCEGKHRFHQACVDPWLLELSGSCPLCRQDFHALEAILTGEPSSGEQDGFRRSSQALSLGSAQNRFSRYLRYARGRQHRSPTNPGGTTETSETPTTLLS</sequence>
<evidence type="ECO:0000256" key="3">
    <source>
        <dbReference type="ARBA" id="ARBA00022723"/>
    </source>
</evidence>
<organism evidence="13 14">
    <name type="scientific">Pisolithus tinctorius Marx 270</name>
    <dbReference type="NCBI Taxonomy" id="870435"/>
    <lineage>
        <taxon>Eukaryota</taxon>
        <taxon>Fungi</taxon>
        <taxon>Dikarya</taxon>
        <taxon>Basidiomycota</taxon>
        <taxon>Agaricomycotina</taxon>
        <taxon>Agaricomycetes</taxon>
        <taxon>Agaricomycetidae</taxon>
        <taxon>Boletales</taxon>
        <taxon>Sclerodermatineae</taxon>
        <taxon>Pisolithaceae</taxon>
        <taxon>Pisolithus</taxon>
    </lineage>
</organism>
<evidence type="ECO:0000256" key="4">
    <source>
        <dbReference type="ARBA" id="ARBA00022771"/>
    </source>
</evidence>
<evidence type="ECO:0000256" key="8">
    <source>
        <dbReference type="PROSITE-ProRule" id="PRU00175"/>
    </source>
</evidence>
<reference evidence="13 14" key="1">
    <citation type="submission" date="2014-04" db="EMBL/GenBank/DDBJ databases">
        <authorList>
            <consortium name="DOE Joint Genome Institute"/>
            <person name="Kuo A."/>
            <person name="Kohler A."/>
            <person name="Costa M.D."/>
            <person name="Nagy L.G."/>
            <person name="Floudas D."/>
            <person name="Copeland A."/>
            <person name="Barry K.W."/>
            <person name="Cichocki N."/>
            <person name="Veneault-Fourrey C."/>
            <person name="LaButti K."/>
            <person name="Lindquist E.A."/>
            <person name="Lipzen A."/>
            <person name="Lundell T."/>
            <person name="Morin E."/>
            <person name="Murat C."/>
            <person name="Sun H."/>
            <person name="Tunlid A."/>
            <person name="Henrissat B."/>
            <person name="Grigoriev I.V."/>
            <person name="Hibbett D.S."/>
            <person name="Martin F."/>
            <person name="Nordberg H.P."/>
            <person name="Cantor M.N."/>
            <person name="Hua S.X."/>
        </authorList>
    </citation>
    <scope>NUCLEOTIDE SEQUENCE [LARGE SCALE GENOMIC DNA]</scope>
    <source>
        <strain evidence="13 14">Marx 270</strain>
    </source>
</reference>
<dbReference type="EMBL" id="KN832051">
    <property type="protein sequence ID" value="KIN96212.1"/>
    <property type="molecule type" value="Genomic_DNA"/>
</dbReference>
<keyword evidence="14" id="KW-1185">Reference proteome</keyword>
<dbReference type="AlphaFoldDB" id="A0A0C3IGN1"/>
<dbReference type="SMART" id="SM00184">
    <property type="entry name" value="RING"/>
    <property type="match status" value="1"/>
</dbReference>
<feature type="compositionally biased region" description="Basic and acidic residues" evidence="9">
    <location>
        <begin position="314"/>
        <end position="324"/>
    </location>
</feature>
<dbReference type="SUPFAM" id="SSF57850">
    <property type="entry name" value="RING/U-box"/>
    <property type="match status" value="1"/>
</dbReference>
<keyword evidence="7 10" id="KW-0472">Membrane</keyword>
<evidence type="ECO:0000256" key="10">
    <source>
        <dbReference type="SAM" id="Phobius"/>
    </source>
</evidence>
<feature type="signal peptide" evidence="11">
    <location>
        <begin position="1"/>
        <end position="20"/>
    </location>
</feature>
<dbReference type="PROSITE" id="PS50089">
    <property type="entry name" value="ZF_RING_2"/>
    <property type="match status" value="1"/>
</dbReference>
<evidence type="ECO:0000256" key="2">
    <source>
        <dbReference type="ARBA" id="ARBA00022692"/>
    </source>
</evidence>
<dbReference type="PANTHER" id="PTHR47168:SF1">
    <property type="entry name" value="OS02G0798600 PROTEIN"/>
    <property type="match status" value="1"/>
</dbReference>
<evidence type="ECO:0000256" key="5">
    <source>
        <dbReference type="ARBA" id="ARBA00022833"/>
    </source>
</evidence>
<name>A0A0C3IGN1_PISTI</name>
<evidence type="ECO:0000256" key="11">
    <source>
        <dbReference type="SAM" id="SignalP"/>
    </source>
</evidence>
<protein>
    <recommendedName>
        <fullName evidence="12">RING-type domain-containing protein</fullName>
    </recommendedName>
</protein>
<dbReference type="OrthoDB" id="8062037at2759"/>
<dbReference type="GO" id="GO:0016020">
    <property type="term" value="C:membrane"/>
    <property type="evidence" value="ECO:0007669"/>
    <property type="project" value="UniProtKB-SubCell"/>
</dbReference>
<dbReference type="InterPro" id="IPR051653">
    <property type="entry name" value="E3_ligase_sorting_rcpt"/>
</dbReference>
<evidence type="ECO:0000256" key="1">
    <source>
        <dbReference type="ARBA" id="ARBA00004167"/>
    </source>
</evidence>
<dbReference type="InterPro" id="IPR001841">
    <property type="entry name" value="Znf_RING"/>
</dbReference>
<dbReference type="Pfam" id="PF13639">
    <property type="entry name" value="zf-RING_2"/>
    <property type="match status" value="1"/>
</dbReference>
<evidence type="ECO:0000256" key="9">
    <source>
        <dbReference type="SAM" id="MobiDB-lite"/>
    </source>
</evidence>
<keyword evidence="3" id="KW-0479">Metal-binding</keyword>
<dbReference type="HOGENOM" id="CLU_008264_3_1_1"/>
<feature type="region of interest" description="Disordered" evidence="9">
    <location>
        <begin position="312"/>
        <end position="397"/>
    </location>
</feature>
<dbReference type="STRING" id="870435.A0A0C3IGN1"/>
<keyword evidence="2 10" id="KW-0812">Transmembrane</keyword>
<keyword evidence="11" id="KW-0732">Signal</keyword>
<dbReference type="InterPro" id="IPR013083">
    <property type="entry name" value="Znf_RING/FYVE/PHD"/>
</dbReference>
<feature type="compositionally biased region" description="Polar residues" evidence="9">
    <location>
        <begin position="377"/>
        <end position="391"/>
    </location>
</feature>
<dbReference type="GO" id="GO:0008270">
    <property type="term" value="F:zinc ion binding"/>
    <property type="evidence" value="ECO:0007669"/>
    <property type="project" value="UniProtKB-KW"/>
</dbReference>
<dbReference type="InParanoid" id="A0A0C3IGN1"/>
<evidence type="ECO:0000313" key="13">
    <source>
        <dbReference type="EMBL" id="KIN96212.1"/>
    </source>
</evidence>
<dbReference type="CDD" id="cd16454">
    <property type="entry name" value="RING-H2_PA-TM-RING"/>
    <property type="match status" value="1"/>
</dbReference>
<feature type="domain" description="RING-type" evidence="12">
    <location>
        <begin position="403"/>
        <end position="447"/>
    </location>
</feature>
<comment type="subcellular location">
    <subcellularLocation>
        <location evidence="1">Membrane</location>
        <topology evidence="1">Single-pass membrane protein</topology>
    </subcellularLocation>
</comment>
<dbReference type="Proteomes" id="UP000054217">
    <property type="component" value="Unassembled WGS sequence"/>
</dbReference>
<feature type="region of interest" description="Disordered" evidence="9">
    <location>
        <begin position="492"/>
        <end position="518"/>
    </location>
</feature>
<evidence type="ECO:0000259" key="12">
    <source>
        <dbReference type="PROSITE" id="PS50089"/>
    </source>
</evidence>
<dbReference type="PANTHER" id="PTHR47168">
    <property type="entry name" value="RING ZINC FINGER DOMAIN SUPERFAMILY PROTEIN-RELATED"/>
    <property type="match status" value="1"/>
</dbReference>
<proteinExistence type="predicted"/>
<evidence type="ECO:0000256" key="7">
    <source>
        <dbReference type="ARBA" id="ARBA00023136"/>
    </source>
</evidence>
<feature type="compositionally biased region" description="Low complexity" evidence="9">
    <location>
        <begin position="503"/>
        <end position="518"/>
    </location>
</feature>
<feature type="transmembrane region" description="Helical" evidence="10">
    <location>
        <begin position="241"/>
        <end position="266"/>
    </location>
</feature>
<evidence type="ECO:0000256" key="6">
    <source>
        <dbReference type="ARBA" id="ARBA00022989"/>
    </source>
</evidence>
<feature type="chain" id="PRO_5002175310" description="RING-type domain-containing protein" evidence="11">
    <location>
        <begin position="21"/>
        <end position="518"/>
    </location>
</feature>
<dbReference type="Gene3D" id="3.30.40.10">
    <property type="entry name" value="Zinc/RING finger domain, C3HC4 (zinc finger)"/>
    <property type="match status" value="1"/>
</dbReference>
<accession>A0A0C3IGN1</accession>
<keyword evidence="4 8" id="KW-0863">Zinc-finger</keyword>
<keyword evidence="5" id="KW-0862">Zinc</keyword>
<evidence type="ECO:0000313" key="14">
    <source>
        <dbReference type="Proteomes" id="UP000054217"/>
    </source>
</evidence>
<gene>
    <name evidence="13" type="ORF">M404DRAFT_163818</name>
</gene>
<keyword evidence="6 10" id="KW-1133">Transmembrane helix</keyword>
<reference evidence="14" key="2">
    <citation type="submission" date="2015-01" db="EMBL/GenBank/DDBJ databases">
        <title>Evolutionary Origins and Diversification of the Mycorrhizal Mutualists.</title>
        <authorList>
            <consortium name="DOE Joint Genome Institute"/>
            <consortium name="Mycorrhizal Genomics Consortium"/>
            <person name="Kohler A."/>
            <person name="Kuo A."/>
            <person name="Nagy L.G."/>
            <person name="Floudas D."/>
            <person name="Copeland A."/>
            <person name="Barry K.W."/>
            <person name="Cichocki N."/>
            <person name="Veneault-Fourrey C."/>
            <person name="LaButti K."/>
            <person name="Lindquist E.A."/>
            <person name="Lipzen A."/>
            <person name="Lundell T."/>
            <person name="Morin E."/>
            <person name="Murat C."/>
            <person name="Riley R."/>
            <person name="Ohm R."/>
            <person name="Sun H."/>
            <person name="Tunlid A."/>
            <person name="Henrissat B."/>
            <person name="Grigoriev I.V."/>
            <person name="Hibbett D.S."/>
            <person name="Martin F."/>
        </authorList>
    </citation>
    <scope>NUCLEOTIDE SEQUENCE [LARGE SCALE GENOMIC DNA]</scope>
    <source>
        <strain evidence="14">Marx 270</strain>
    </source>
</reference>